<reference evidence="1 2" key="1">
    <citation type="submission" date="2017-03" db="EMBL/GenBank/DDBJ databases">
        <title>Genome sequence of Clostridium oryzae DSM 28571.</title>
        <authorList>
            <person name="Poehlein A."/>
            <person name="Daniel R."/>
        </authorList>
    </citation>
    <scope>NUCLEOTIDE SEQUENCE [LARGE SCALE GENOMIC DNA]</scope>
    <source>
        <strain evidence="1 2">DSM 28571</strain>
    </source>
</reference>
<dbReference type="AlphaFoldDB" id="A0A1V4ID33"/>
<organism evidence="1 2">
    <name type="scientific">Clostridium oryzae</name>
    <dbReference type="NCBI Taxonomy" id="1450648"/>
    <lineage>
        <taxon>Bacteria</taxon>
        <taxon>Bacillati</taxon>
        <taxon>Bacillota</taxon>
        <taxon>Clostridia</taxon>
        <taxon>Eubacteriales</taxon>
        <taxon>Clostridiaceae</taxon>
        <taxon>Clostridium</taxon>
    </lineage>
</organism>
<keyword evidence="2" id="KW-1185">Reference proteome</keyword>
<evidence type="ECO:0000313" key="1">
    <source>
        <dbReference type="EMBL" id="OPJ57912.1"/>
    </source>
</evidence>
<gene>
    <name evidence="1" type="ORF">CLORY_38750</name>
</gene>
<sequence length="227" mass="25916">MNNNLEAKTTLSKTSITAKPDNYISSNEPSTQLYTIPVFLSYSRPYMPIQQLLLDKIIEQIQENLLFPRTLGRNASDQYTETNLVSFRRMILSSYGMISVAFHKVFVKEAILNPDAKNSKILTNFWLSSPYLQIEPAMAFQHGLPQLLLLETDEEHGSICSPSSNILGGVYEANSVPYSILKFSLTDDTSVKNFLINAVWRENFAYWVGQVRNAYKMNTEPKFKYDC</sequence>
<dbReference type="Proteomes" id="UP000190080">
    <property type="component" value="Unassembled WGS sequence"/>
</dbReference>
<name>A0A1V4ID33_9CLOT</name>
<accession>A0A1V4ID33</accession>
<dbReference type="STRING" id="1450648.CLORY_38750"/>
<dbReference type="OrthoDB" id="2965948at2"/>
<proteinExistence type="predicted"/>
<dbReference type="EMBL" id="MZGV01000069">
    <property type="protein sequence ID" value="OPJ57912.1"/>
    <property type="molecule type" value="Genomic_DNA"/>
</dbReference>
<comment type="caution">
    <text evidence="1">The sequence shown here is derived from an EMBL/GenBank/DDBJ whole genome shotgun (WGS) entry which is preliminary data.</text>
</comment>
<protein>
    <submittedName>
        <fullName evidence="1">Uncharacterized protein</fullName>
    </submittedName>
</protein>
<evidence type="ECO:0000313" key="2">
    <source>
        <dbReference type="Proteomes" id="UP000190080"/>
    </source>
</evidence>
<dbReference type="RefSeq" id="WP_079427577.1">
    <property type="nucleotide sequence ID" value="NZ_MZGV01000069.1"/>
</dbReference>